<dbReference type="OrthoDB" id="6247875at2759"/>
<feature type="region of interest" description="Disordered" evidence="4">
    <location>
        <begin position="1"/>
        <end position="21"/>
    </location>
</feature>
<dbReference type="CDD" id="cd01389">
    <property type="entry name" value="HMG-box_ROX1-like"/>
    <property type="match status" value="1"/>
</dbReference>
<dbReference type="Gene3D" id="1.10.30.10">
    <property type="entry name" value="High mobility group box domain"/>
    <property type="match status" value="1"/>
</dbReference>
<dbReference type="SUPFAM" id="SSF47095">
    <property type="entry name" value="HMG-box"/>
    <property type="match status" value="1"/>
</dbReference>
<accession>A0A9N8W9W0</accession>
<dbReference type="PROSITE" id="PS50118">
    <property type="entry name" value="HMG_BOX_2"/>
    <property type="match status" value="1"/>
</dbReference>
<keyword evidence="1 3" id="KW-0238">DNA-binding</keyword>
<reference evidence="6" key="1">
    <citation type="submission" date="2021-06" db="EMBL/GenBank/DDBJ databases">
        <authorList>
            <person name="Kallberg Y."/>
            <person name="Tangrot J."/>
            <person name="Rosling A."/>
        </authorList>
    </citation>
    <scope>NUCLEOTIDE SEQUENCE</scope>
    <source>
        <strain evidence="6">MA453B</strain>
    </source>
</reference>
<name>A0A9N8W9W0_9GLOM</name>
<gene>
    <name evidence="6" type="ORF">DERYTH_LOCUS1693</name>
</gene>
<feature type="DNA-binding region" description="HMG box" evidence="3">
    <location>
        <begin position="60"/>
        <end position="130"/>
    </location>
</feature>
<keyword evidence="7" id="KW-1185">Reference proteome</keyword>
<proteinExistence type="predicted"/>
<dbReference type="AlphaFoldDB" id="A0A9N8W9W0"/>
<evidence type="ECO:0000256" key="2">
    <source>
        <dbReference type="ARBA" id="ARBA00023163"/>
    </source>
</evidence>
<comment type="caution">
    <text evidence="6">The sequence shown here is derived from an EMBL/GenBank/DDBJ whole genome shotgun (WGS) entry which is preliminary data.</text>
</comment>
<dbReference type="GO" id="GO:0005634">
    <property type="term" value="C:nucleus"/>
    <property type="evidence" value="ECO:0007669"/>
    <property type="project" value="UniProtKB-UniRule"/>
</dbReference>
<feature type="domain" description="HMG box" evidence="5">
    <location>
        <begin position="60"/>
        <end position="130"/>
    </location>
</feature>
<organism evidence="6 7">
    <name type="scientific">Dentiscutata erythropus</name>
    <dbReference type="NCBI Taxonomy" id="1348616"/>
    <lineage>
        <taxon>Eukaryota</taxon>
        <taxon>Fungi</taxon>
        <taxon>Fungi incertae sedis</taxon>
        <taxon>Mucoromycota</taxon>
        <taxon>Glomeromycotina</taxon>
        <taxon>Glomeromycetes</taxon>
        <taxon>Diversisporales</taxon>
        <taxon>Gigasporaceae</taxon>
        <taxon>Dentiscutata</taxon>
    </lineage>
</organism>
<dbReference type="InterPro" id="IPR036910">
    <property type="entry name" value="HMG_box_dom_sf"/>
</dbReference>
<protein>
    <submittedName>
        <fullName evidence="6">2935_t:CDS:1</fullName>
    </submittedName>
</protein>
<evidence type="ECO:0000256" key="4">
    <source>
        <dbReference type="SAM" id="MobiDB-lite"/>
    </source>
</evidence>
<evidence type="ECO:0000256" key="3">
    <source>
        <dbReference type="PROSITE-ProRule" id="PRU00267"/>
    </source>
</evidence>
<dbReference type="InterPro" id="IPR050140">
    <property type="entry name" value="SRY-related_HMG-box_TF-like"/>
</dbReference>
<evidence type="ECO:0000259" key="5">
    <source>
        <dbReference type="PROSITE" id="PS50118"/>
    </source>
</evidence>
<dbReference type="SMART" id="SM00398">
    <property type="entry name" value="HMG"/>
    <property type="match status" value="1"/>
</dbReference>
<evidence type="ECO:0000313" key="7">
    <source>
        <dbReference type="Proteomes" id="UP000789405"/>
    </source>
</evidence>
<dbReference type="GO" id="GO:0030154">
    <property type="term" value="P:cell differentiation"/>
    <property type="evidence" value="ECO:0007669"/>
    <property type="project" value="TreeGrafter"/>
</dbReference>
<dbReference type="GO" id="GO:0001228">
    <property type="term" value="F:DNA-binding transcription activator activity, RNA polymerase II-specific"/>
    <property type="evidence" value="ECO:0007669"/>
    <property type="project" value="TreeGrafter"/>
</dbReference>
<sequence>MAPANRHKSSSNSSSDPSVVGNVEQKVDEFVRQVDLEQLCSPIENSEPLLTKGPGKNNPVGRPSNCFFQFKRVVSTYATNRHIPGYNDQNILSKAQSKLWKMITEEQKDHFKKLAKEAARIHKENHPDYEFHPHRDKSNQNIITNQDSNNWNPDPNVGAFGIVINSEEDVCGQNYAYNNSTTALRSINDDSDCMGSLSQDELIGFQDMDTPLFYLSPPEELSAYPVSPTSPMLIVSHSEVPSPYPSPISDDNNNFQFVPIEQPTTPLILEIPDSNNNMLMINMNDAMSNLSCSSSPTLSSYSIQPSPSMENTEYFQPSFTDNCTNMISVYPDIVA</sequence>
<dbReference type="PANTHER" id="PTHR10270:SF161">
    <property type="entry name" value="SEX-DETERMINING REGION Y PROTEIN"/>
    <property type="match status" value="1"/>
</dbReference>
<dbReference type="EMBL" id="CAJVPY010000487">
    <property type="protein sequence ID" value="CAG8476059.1"/>
    <property type="molecule type" value="Genomic_DNA"/>
</dbReference>
<keyword evidence="3" id="KW-0539">Nucleus</keyword>
<feature type="non-terminal residue" evidence="6">
    <location>
        <position position="335"/>
    </location>
</feature>
<dbReference type="Proteomes" id="UP000789405">
    <property type="component" value="Unassembled WGS sequence"/>
</dbReference>
<dbReference type="InterPro" id="IPR009071">
    <property type="entry name" value="HMG_box_dom"/>
</dbReference>
<keyword evidence="2" id="KW-0804">Transcription</keyword>
<evidence type="ECO:0000313" key="6">
    <source>
        <dbReference type="EMBL" id="CAG8476059.1"/>
    </source>
</evidence>
<dbReference type="GO" id="GO:0000978">
    <property type="term" value="F:RNA polymerase II cis-regulatory region sequence-specific DNA binding"/>
    <property type="evidence" value="ECO:0007669"/>
    <property type="project" value="TreeGrafter"/>
</dbReference>
<dbReference type="Pfam" id="PF00505">
    <property type="entry name" value="HMG_box"/>
    <property type="match status" value="1"/>
</dbReference>
<dbReference type="PANTHER" id="PTHR10270">
    <property type="entry name" value="SOX TRANSCRIPTION FACTOR"/>
    <property type="match status" value="1"/>
</dbReference>
<evidence type="ECO:0000256" key="1">
    <source>
        <dbReference type="ARBA" id="ARBA00023125"/>
    </source>
</evidence>